<accession>A0A0F9D4X0</accession>
<dbReference type="GO" id="GO:0006281">
    <property type="term" value="P:DNA repair"/>
    <property type="evidence" value="ECO:0007669"/>
    <property type="project" value="InterPro"/>
</dbReference>
<organism evidence="1">
    <name type="scientific">marine sediment metagenome</name>
    <dbReference type="NCBI Taxonomy" id="412755"/>
    <lineage>
        <taxon>unclassified sequences</taxon>
        <taxon>metagenomes</taxon>
        <taxon>ecological metagenomes</taxon>
    </lineage>
</organism>
<evidence type="ECO:0000313" key="1">
    <source>
        <dbReference type="EMBL" id="KKL48736.1"/>
    </source>
</evidence>
<dbReference type="InterPro" id="IPR036614">
    <property type="entry name" value="RusA-like_sf"/>
</dbReference>
<dbReference type="GO" id="GO:0000287">
    <property type="term" value="F:magnesium ion binding"/>
    <property type="evidence" value="ECO:0007669"/>
    <property type="project" value="InterPro"/>
</dbReference>
<sequence>MQKILDLTIGAEPVPKGRPRFLPNGIPYTPRKTREAEKDLRWAARVKMDRLGNVYLPREPTYKVRLQFFCSDRRRRDIDNLEKLVLDALEGVVWRNDSQIEDLYSTVRRSCPEPKTCIEVYECIEVYGC</sequence>
<dbReference type="InterPro" id="IPR008822">
    <property type="entry name" value="Endonuclease_RusA-like"/>
</dbReference>
<dbReference type="Pfam" id="PF05866">
    <property type="entry name" value="RusA"/>
    <property type="match status" value="1"/>
</dbReference>
<reference evidence="1" key="1">
    <citation type="journal article" date="2015" name="Nature">
        <title>Complex archaea that bridge the gap between prokaryotes and eukaryotes.</title>
        <authorList>
            <person name="Spang A."/>
            <person name="Saw J.H."/>
            <person name="Jorgensen S.L."/>
            <person name="Zaremba-Niedzwiedzka K."/>
            <person name="Martijn J."/>
            <person name="Lind A.E."/>
            <person name="van Eijk R."/>
            <person name="Schleper C."/>
            <person name="Guy L."/>
            <person name="Ettema T.J."/>
        </authorList>
    </citation>
    <scope>NUCLEOTIDE SEQUENCE</scope>
</reference>
<dbReference type="GO" id="GO:0006310">
    <property type="term" value="P:DNA recombination"/>
    <property type="evidence" value="ECO:0007669"/>
    <property type="project" value="InterPro"/>
</dbReference>
<dbReference type="Gene3D" id="3.30.1330.70">
    <property type="entry name" value="Holliday junction resolvase RusA"/>
    <property type="match status" value="1"/>
</dbReference>
<dbReference type="SUPFAM" id="SSF103084">
    <property type="entry name" value="Holliday junction resolvase RusA"/>
    <property type="match status" value="1"/>
</dbReference>
<comment type="caution">
    <text evidence="1">The sequence shown here is derived from an EMBL/GenBank/DDBJ whole genome shotgun (WGS) entry which is preliminary data.</text>
</comment>
<dbReference type="AlphaFoldDB" id="A0A0F9D4X0"/>
<protein>
    <submittedName>
        <fullName evidence="1">Uncharacterized protein</fullName>
    </submittedName>
</protein>
<name>A0A0F9D4X0_9ZZZZ</name>
<gene>
    <name evidence="1" type="ORF">LCGC14_2322510</name>
</gene>
<proteinExistence type="predicted"/>
<dbReference type="EMBL" id="LAZR01033211">
    <property type="protein sequence ID" value="KKL48736.1"/>
    <property type="molecule type" value="Genomic_DNA"/>
</dbReference>